<dbReference type="InterPro" id="IPR059112">
    <property type="entry name" value="CysZ/EI24"/>
</dbReference>
<feature type="compositionally biased region" description="Low complexity" evidence="5">
    <location>
        <begin position="344"/>
        <end position="362"/>
    </location>
</feature>
<dbReference type="Pfam" id="PF07264">
    <property type="entry name" value="EI24"/>
    <property type="match status" value="1"/>
</dbReference>
<dbReference type="RefSeq" id="WP_122247230.1">
    <property type="nucleotide sequence ID" value="NZ_RDQK01000001.1"/>
</dbReference>
<feature type="compositionally biased region" description="Pro residues" evidence="5">
    <location>
        <begin position="272"/>
        <end position="284"/>
    </location>
</feature>
<feature type="region of interest" description="Disordered" evidence="5">
    <location>
        <begin position="268"/>
        <end position="362"/>
    </location>
</feature>
<proteinExistence type="predicted"/>
<evidence type="ECO:0000256" key="4">
    <source>
        <dbReference type="ARBA" id="ARBA00023136"/>
    </source>
</evidence>
<evidence type="ECO:0000256" key="2">
    <source>
        <dbReference type="ARBA" id="ARBA00022692"/>
    </source>
</evidence>
<accession>A0A3M6R9P2</accession>
<feature type="compositionally biased region" description="Polar residues" evidence="5">
    <location>
        <begin position="333"/>
        <end position="343"/>
    </location>
</feature>
<feature type="compositionally biased region" description="Low complexity" evidence="5">
    <location>
        <begin position="285"/>
        <end position="296"/>
    </location>
</feature>
<dbReference type="Proteomes" id="UP000281171">
    <property type="component" value="Unassembled WGS sequence"/>
</dbReference>
<feature type="transmembrane region" description="Helical" evidence="6">
    <location>
        <begin position="154"/>
        <end position="172"/>
    </location>
</feature>
<comment type="caution">
    <text evidence="7">The sequence shown here is derived from an EMBL/GenBank/DDBJ whole genome shotgun (WGS) entry which is preliminary data.</text>
</comment>
<feature type="transmembrane region" description="Helical" evidence="6">
    <location>
        <begin position="128"/>
        <end position="148"/>
    </location>
</feature>
<evidence type="ECO:0000313" key="7">
    <source>
        <dbReference type="EMBL" id="RMX11740.1"/>
    </source>
</evidence>
<dbReference type="AlphaFoldDB" id="A0A3M6R9P2"/>
<feature type="transmembrane region" description="Helical" evidence="6">
    <location>
        <begin position="200"/>
        <end position="228"/>
    </location>
</feature>
<feature type="transmembrane region" description="Helical" evidence="6">
    <location>
        <begin position="20"/>
        <end position="43"/>
    </location>
</feature>
<evidence type="ECO:0000256" key="5">
    <source>
        <dbReference type="SAM" id="MobiDB-lite"/>
    </source>
</evidence>
<feature type="transmembrane region" description="Helical" evidence="6">
    <location>
        <begin position="78"/>
        <end position="107"/>
    </location>
</feature>
<evidence type="ECO:0000313" key="8">
    <source>
        <dbReference type="Proteomes" id="UP000281171"/>
    </source>
</evidence>
<comment type="subcellular location">
    <subcellularLocation>
        <location evidence="1">Membrane</location>
        <topology evidence="1">Multi-pass membrane protein</topology>
    </subcellularLocation>
</comment>
<sequence length="362" mass="38392">MKQVMESFWRALLDSFSPRVVALSLLPLGVIIISALLLGYFYWHTAVAGVGAWMEASRVWLWINGQLSQLGLPPTSDWLAPVLVVAMVTPVLIITSLLLVTMFMTPAMAKDVARRRFPELESRGRPSFLHSLAWSCISTALAVLALIASSPLWLIPPLALVLPPLIWGWLAYRVLSFDVLAQHANASERQWILQQHRWPLLLLGVLCGFLGAAPGVLWASGVLFAVAFPVLAPVAVWLFTWVFALTSLWYAHYCLEALARLRNGQAGAAPASPLPLPPPQPPASPAESASPVAPLPHGAVNDGASVAPQPPCTNKSDPSALPSCMTKDGAPSATDSASPEANPSSSSSDGGSSSDSGSSSGD</sequence>
<evidence type="ECO:0000256" key="3">
    <source>
        <dbReference type="ARBA" id="ARBA00022989"/>
    </source>
</evidence>
<dbReference type="EMBL" id="RDQK01000001">
    <property type="protein sequence ID" value="RMX11740.1"/>
    <property type="molecule type" value="Genomic_DNA"/>
</dbReference>
<feature type="transmembrane region" description="Helical" evidence="6">
    <location>
        <begin position="234"/>
        <end position="255"/>
    </location>
</feature>
<keyword evidence="3 6" id="KW-1133">Transmembrane helix</keyword>
<organism evidence="7 8">
    <name type="scientific">Allofranklinella schreckenbergeri</name>
    <dbReference type="NCBI Taxonomy" id="1076744"/>
    <lineage>
        <taxon>Bacteria</taxon>
        <taxon>Pseudomonadati</taxon>
        <taxon>Pseudomonadota</taxon>
        <taxon>Betaproteobacteria</taxon>
        <taxon>Burkholderiales</taxon>
        <taxon>Comamonadaceae</taxon>
        <taxon>Allofranklinella</taxon>
    </lineage>
</organism>
<gene>
    <name evidence="7" type="ORF">EBQ24_00355</name>
</gene>
<name>A0A3M6R9P2_9BURK</name>
<keyword evidence="4 6" id="KW-0472">Membrane</keyword>
<protein>
    <submittedName>
        <fullName evidence="7">Uncharacterized protein</fullName>
    </submittedName>
</protein>
<evidence type="ECO:0000256" key="1">
    <source>
        <dbReference type="ARBA" id="ARBA00004141"/>
    </source>
</evidence>
<evidence type="ECO:0000256" key="6">
    <source>
        <dbReference type="SAM" id="Phobius"/>
    </source>
</evidence>
<keyword evidence="2 6" id="KW-0812">Transmembrane</keyword>
<reference evidence="7 8" key="1">
    <citation type="submission" date="2018-10" db="EMBL/GenBank/DDBJ databases">
        <title>Comamonadaceae CDC group NO-1 genome sequencing and assembly.</title>
        <authorList>
            <person name="Bernier A.-M."/>
            <person name="Bernard K."/>
        </authorList>
    </citation>
    <scope>NUCLEOTIDE SEQUENCE [LARGE SCALE GENOMIC DNA]</scope>
    <source>
        <strain evidence="7 8">NML180581</strain>
    </source>
</reference>